<name>A0A074VPF6_AURM1</name>
<feature type="coiled-coil region" evidence="10">
    <location>
        <begin position="190"/>
        <end position="278"/>
    </location>
</feature>
<dbReference type="GeneID" id="63915153"/>
<dbReference type="HOGENOM" id="CLU_068908_0_0_1"/>
<keyword evidence="6" id="KW-0498">Mitosis</keyword>
<dbReference type="GO" id="GO:0005819">
    <property type="term" value="C:spindle"/>
    <property type="evidence" value="ECO:0007669"/>
    <property type="project" value="UniProtKB-SubCell"/>
</dbReference>
<evidence type="ECO:0000256" key="7">
    <source>
        <dbReference type="ARBA" id="ARBA00023054"/>
    </source>
</evidence>
<evidence type="ECO:0000256" key="9">
    <source>
        <dbReference type="ARBA" id="ARBA00023306"/>
    </source>
</evidence>
<dbReference type="GO" id="GO:0005874">
    <property type="term" value="C:microtubule"/>
    <property type="evidence" value="ECO:0007669"/>
    <property type="project" value="UniProtKB-KW"/>
</dbReference>
<keyword evidence="9" id="KW-0131">Cell cycle</keyword>
<dbReference type="RefSeq" id="XP_040879623.1">
    <property type="nucleotide sequence ID" value="XM_041021780.1"/>
</dbReference>
<keyword evidence="3" id="KW-0963">Cytoplasm</keyword>
<keyword evidence="7 10" id="KW-0175">Coiled coil</keyword>
<evidence type="ECO:0000256" key="1">
    <source>
        <dbReference type="ARBA" id="ARBA00004186"/>
    </source>
</evidence>
<evidence type="ECO:0000256" key="10">
    <source>
        <dbReference type="SAM" id="Coils"/>
    </source>
</evidence>
<evidence type="ECO:0000313" key="12">
    <source>
        <dbReference type="Proteomes" id="UP000030672"/>
    </source>
</evidence>
<protein>
    <submittedName>
        <fullName evidence="11">Uncharacterized protein</fullName>
    </submittedName>
</protein>
<evidence type="ECO:0000256" key="6">
    <source>
        <dbReference type="ARBA" id="ARBA00022776"/>
    </source>
</evidence>
<dbReference type="GO" id="GO:0051301">
    <property type="term" value="P:cell division"/>
    <property type="evidence" value="ECO:0007669"/>
    <property type="project" value="UniProtKB-KW"/>
</dbReference>
<evidence type="ECO:0000256" key="5">
    <source>
        <dbReference type="ARBA" id="ARBA00022701"/>
    </source>
</evidence>
<keyword evidence="8" id="KW-0206">Cytoskeleton</keyword>
<keyword evidence="5" id="KW-0493">Microtubule</keyword>
<dbReference type="AlphaFoldDB" id="A0A074VPF6"/>
<dbReference type="Proteomes" id="UP000030672">
    <property type="component" value="Unassembled WGS sequence"/>
</dbReference>
<dbReference type="InterPro" id="IPR026243">
    <property type="entry name" value="HAUS1"/>
</dbReference>
<reference evidence="11 12" key="1">
    <citation type="journal article" date="2014" name="BMC Genomics">
        <title>Genome sequencing of four Aureobasidium pullulans varieties: biotechnological potential, stress tolerance, and description of new species.</title>
        <authorList>
            <person name="Gostin Ar C."/>
            <person name="Ohm R.A."/>
            <person name="Kogej T."/>
            <person name="Sonjak S."/>
            <person name="Turk M."/>
            <person name="Zajc J."/>
            <person name="Zalar P."/>
            <person name="Grube M."/>
            <person name="Sun H."/>
            <person name="Han J."/>
            <person name="Sharma A."/>
            <person name="Chiniquy J."/>
            <person name="Ngan C.Y."/>
            <person name="Lipzen A."/>
            <person name="Barry K."/>
            <person name="Grigoriev I.V."/>
            <person name="Gunde-Cimerman N."/>
        </authorList>
    </citation>
    <scope>NUCLEOTIDE SEQUENCE [LARGE SCALE GENOMIC DNA]</scope>
    <source>
        <strain evidence="11 12">CBS 110374</strain>
    </source>
</reference>
<proteinExistence type="inferred from homology"/>
<dbReference type="PANTHER" id="PTHR31570">
    <property type="entry name" value="HAUS AUGMIN-LIKE COMPLEX SUBUNIT 1"/>
    <property type="match status" value="1"/>
</dbReference>
<comment type="similarity">
    <text evidence="2">Belongs to the HAUS1 family.</text>
</comment>
<evidence type="ECO:0000256" key="4">
    <source>
        <dbReference type="ARBA" id="ARBA00022618"/>
    </source>
</evidence>
<sequence length="290" mass="32545">MFPASSSTPLEYSLFSPSKAAEQQRLAKDWNYVHQFLRQKYPAPGKVPRFEENEETLRMLLAVAPANERADEGWGQLCRLEEGAVGELEEERQDEVSSLAFSDDLEVGGASDLTSQATTATILNTTTTSAPTLATTLLTLSTTLSSIQNQIVSTTSLQSSLLFQHSTLQTELNDLVSPTFQTEKNLPQRTAELTRQIKLLKAKVSEYDERLRNASGAEIPEALLSEVETAKRGLENLVKRVKDVEDRIEVFEGVPPEAREVRRMMQDLRAELEGWVRRRDEMFEGLVGRR</sequence>
<dbReference type="Pfam" id="PF25762">
    <property type="entry name" value="HAUS1"/>
    <property type="match status" value="1"/>
</dbReference>
<accession>A0A074VPF6</accession>
<keyword evidence="4" id="KW-0132">Cell division</keyword>
<dbReference type="EMBL" id="KL584834">
    <property type="protein sequence ID" value="KEQ62600.1"/>
    <property type="molecule type" value="Genomic_DNA"/>
</dbReference>
<evidence type="ECO:0000256" key="2">
    <source>
        <dbReference type="ARBA" id="ARBA00005479"/>
    </source>
</evidence>
<dbReference type="GO" id="GO:0070652">
    <property type="term" value="C:HAUS complex"/>
    <property type="evidence" value="ECO:0007669"/>
    <property type="project" value="InterPro"/>
</dbReference>
<dbReference type="Gene3D" id="1.10.287.1490">
    <property type="match status" value="1"/>
</dbReference>
<comment type="subcellular location">
    <subcellularLocation>
        <location evidence="1">Cytoplasm</location>
        <location evidence="1">Cytoskeleton</location>
        <location evidence="1">Spindle</location>
    </subcellularLocation>
</comment>
<evidence type="ECO:0000256" key="3">
    <source>
        <dbReference type="ARBA" id="ARBA00022490"/>
    </source>
</evidence>
<dbReference type="GO" id="GO:0005829">
    <property type="term" value="C:cytosol"/>
    <property type="evidence" value="ECO:0007669"/>
    <property type="project" value="TreeGrafter"/>
</dbReference>
<gene>
    <name evidence="11" type="ORF">M437DRAFT_49109</name>
</gene>
<evidence type="ECO:0000256" key="8">
    <source>
        <dbReference type="ARBA" id="ARBA00023212"/>
    </source>
</evidence>
<organism evidence="11 12">
    <name type="scientific">Aureobasidium melanogenum (strain CBS 110374)</name>
    <name type="common">Aureobasidium pullulans var. melanogenum</name>
    <dbReference type="NCBI Taxonomy" id="1043003"/>
    <lineage>
        <taxon>Eukaryota</taxon>
        <taxon>Fungi</taxon>
        <taxon>Dikarya</taxon>
        <taxon>Ascomycota</taxon>
        <taxon>Pezizomycotina</taxon>
        <taxon>Dothideomycetes</taxon>
        <taxon>Dothideomycetidae</taxon>
        <taxon>Dothideales</taxon>
        <taxon>Saccotheciaceae</taxon>
        <taxon>Aureobasidium</taxon>
    </lineage>
</organism>
<evidence type="ECO:0000313" key="11">
    <source>
        <dbReference type="EMBL" id="KEQ62600.1"/>
    </source>
</evidence>
<dbReference type="GO" id="GO:0051225">
    <property type="term" value="P:spindle assembly"/>
    <property type="evidence" value="ECO:0007669"/>
    <property type="project" value="InterPro"/>
</dbReference>
<dbReference type="PANTHER" id="PTHR31570:SF1">
    <property type="entry name" value="HAUS AUGMIN-LIKE COMPLEX SUBUNIT 1"/>
    <property type="match status" value="1"/>
</dbReference>
<keyword evidence="12" id="KW-1185">Reference proteome</keyword>